<dbReference type="EMBL" id="JAUEPN010000014">
    <property type="protein sequence ID" value="KAK3290238.1"/>
    <property type="molecule type" value="Genomic_DNA"/>
</dbReference>
<name>A0AAE0LM31_9PEZI</name>
<evidence type="ECO:0000256" key="1">
    <source>
        <dbReference type="SAM" id="MobiDB-lite"/>
    </source>
</evidence>
<evidence type="ECO:0008006" key="4">
    <source>
        <dbReference type="Google" id="ProtNLM"/>
    </source>
</evidence>
<reference evidence="2" key="1">
    <citation type="journal article" date="2023" name="Mol. Phylogenet. Evol.">
        <title>Genome-scale phylogeny and comparative genomics of the fungal order Sordariales.</title>
        <authorList>
            <person name="Hensen N."/>
            <person name="Bonometti L."/>
            <person name="Westerberg I."/>
            <person name="Brannstrom I.O."/>
            <person name="Guillou S."/>
            <person name="Cros-Aarteil S."/>
            <person name="Calhoun S."/>
            <person name="Haridas S."/>
            <person name="Kuo A."/>
            <person name="Mondo S."/>
            <person name="Pangilinan J."/>
            <person name="Riley R."/>
            <person name="LaButti K."/>
            <person name="Andreopoulos B."/>
            <person name="Lipzen A."/>
            <person name="Chen C."/>
            <person name="Yan M."/>
            <person name="Daum C."/>
            <person name="Ng V."/>
            <person name="Clum A."/>
            <person name="Steindorff A."/>
            <person name="Ohm R.A."/>
            <person name="Martin F."/>
            <person name="Silar P."/>
            <person name="Natvig D.O."/>
            <person name="Lalanne C."/>
            <person name="Gautier V."/>
            <person name="Ament-Velasquez S.L."/>
            <person name="Kruys A."/>
            <person name="Hutchinson M.I."/>
            <person name="Powell A.J."/>
            <person name="Barry K."/>
            <person name="Miller A.N."/>
            <person name="Grigoriev I.V."/>
            <person name="Debuchy R."/>
            <person name="Gladieux P."/>
            <person name="Hiltunen Thoren M."/>
            <person name="Johannesson H."/>
        </authorList>
    </citation>
    <scope>NUCLEOTIDE SEQUENCE</scope>
    <source>
        <strain evidence="2">CBS 168.71</strain>
    </source>
</reference>
<accession>A0AAE0LM31</accession>
<organism evidence="2 3">
    <name type="scientific">Chaetomium fimeti</name>
    <dbReference type="NCBI Taxonomy" id="1854472"/>
    <lineage>
        <taxon>Eukaryota</taxon>
        <taxon>Fungi</taxon>
        <taxon>Dikarya</taxon>
        <taxon>Ascomycota</taxon>
        <taxon>Pezizomycotina</taxon>
        <taxon>Sordariomycetes</taxon>
        <taxon>Sordariomycetidae</taxon>
        <taxon>Sordariales</taxon>
        <taxon>Chaetomiaceae</taxon>
        <taxon>Chaetomium</taxon>
    </lineage>
</organism>
<dbReference type="PANTHER" id="PTHR35392">
    <property type="entry name" value="ZN(II)2CYS6 TRANSCRIPTION FACTOR (EUROFUNG)-RELATED-RELATED"/>
    <property type="match status" value="1"/>
</dbReference>
<sequence>MFLQTSPQVRTGRDEQEEYGDMWPLFPDPLDTSSSEWELFPAALQHLDDFTSLLHHQTLTTAVDESEAVPLRSQDQNLMQGVVSGDQFSNVVASAGHPHGLSLSQRLEDLGESVSHTSVSSTAGVSDYELFYRPLQYISDIASVAQLPRDLDQPAAVQHSSLNRAQAQVTSRASALPTFGPNISDPETLRSELATSSSVTGFEGEPSPGTISSRTISTATVSATSGSPETIDTPPEPSINSEATLRVIRYGQISRTRATMASREPTQLPQPVKSSSRVAKQKRHRAVGTRVDVMKSGADPKTVTKRDQSGKFGGDFMIWGLDQYVRTQAANAGETASLARRARNACKRCNKMKQSCIAPEDDYSPCNRCKSFWLRNFFNRRNAKGGFQFQPCFKVEIIDLKLHRLGPTKYNTLGTWVRDKQELLQYFDHDTTQHLFLTQGFGEGTNNALCLRVARFEPVGPEDRTSYFWTDNEGRLRRHEMPPYFISDLDFAETSVLTFLRDARDVYIDRLLGAGDPLIRRTFDIARSFSAGGKSPLVSDALDAWVSGRFIEDHWKVFCGGLQIGATMTDEPGHPYHGFIPVTPIMDTQLDDLVIRVLIKPRLANFLVGLKRKLDEKKRENWLELFLATFIMMSNTGWVIKDMMAMTKWKGLKPGNRGGALTQGYMHACKTMLAHFHFACAGSVPLTMDFDKMCGSDKAYHGMTNDQLEYVKFLRTEIVRQRIKLARWKDLSMYEDDAYWVYQLMCQDWSGEYKHPGEIDDFTEDDFLSSSST</sequence>
<feature type="compositionally biased region" description="Polar residues" evidence="1">
    <location>
        <begin position="209"/>
        <end position="230"/>
    </location>
</feature>
<dbReference type="AlphaFoldDB" id="A0AAE0LM31"/>
<reference evidence="2" key="2">
    <citation type="submission" date="2023-06" db="EMBL/GenBank/DDBJ databases">
        <authorList>
            <consortium name="Lawrence Berkeley National Laboratory"/>
            <person name="Haridas S."/>
            <person name="Hensen N."/>
            <person name="Bonometti L."/>
            <person name="Westerberg I."/>
            <person name="Brannstrom I.O."/>
            <person name="Guillou S."/>
            <person name="Cros-Aarteil S."/>
            <person name="Calhoun S."/>
            <person name="Kuo A."/>
            <person name="Mondo S."/>
            <person name="Pangilinan J."/>
            <person name="Riley R."/>
            <person name="Labutti K."/>
            <person name="Andreopoulos B."/>
            <person name="Lipzen A."/>
            <person name="Chen C."/>
            <person name="Yanf M."/>
            <person name="Daum C."/>
            <person name="Ng V."/>
            <person name="Clum A."/>
            <person name="Steindorff A."/>
            <person name="Ohm R."/>
            <person name="Martin F."/>
            <person name="Silar P."/>
            <person name="Natvig D."/>
            <person name="Lalanne C."/>
            <person name="Gautier V."/>
            <person name="Ament-Velasquez S.L."/>
            <person name="Kruys A."/>
            <person name="Hutchinson M.I."/>
            <person name="Powell A.J."/>
            <person name="Barry K."/>
            <person name="Miller A.N."/>
            <person name="Grigoriev I.V."/>
            <person name="Debuchy R."/>
            <person name="Gladieux P."/>
            <person name="Thoren M.H."/>
            <person name="Johannesson H."/>
        </authorList>
    </citation>
    <scope>NUCLEOTIDE SEQUENCE</scope>
    <source>
        <strain evidence="2">CBS 168.71</strain>
    </source>
</reference>
<gene>
    <name evidence="2" type="ORF">B0H64DRAFT_412933</name>
</gene>
<proteinExistence type="predicted"/>
<dbReference type="Proteomes" id="UP001278766">
    <property type="component" value="Unassembled WGS sequence"/>
</dbReference>
<feature type="region of interest" description="Disordered" evidence="1">
    <location>
        <begin position="1"/>
        <end position="21"/>
    </location>
</feature>
<feature type="region of interest" description="Disordered" evidence="1">
    <location>
        <begin position="193"/>
        <end position="244"/>
    </location>
</feature>
<evidence type="ECO:0000313" key="3">
    <source>
        <dbReference type="Proteomes" id="UP001278766"/>
    </source>
</evidence>
<keyword evidence="3" id="KW-1185">Reference proteome</keyword>
<dbReference type="PANTHER" id="PTHR35392:SF3">
    <property type="entry name" value="ZN(2)-C6 FUNGAL-TYPE DOMAIN-CONTAINING PROTEIN"/>
    <property type="match status" value="1"/>
</dbReference>
<comment type="caution">
    <text evidence="2">The sequence shown here is derived from an EMBL/GenBank/DDBJ whole genome shotgun (WGS) entry which is preliminary data.</text>
</comment>
<protein>
    <recommendedName>
        <fullName evidence="4">Zn(2)-C6 fungal-type domain-containing protein</fullName>
    </recommendedName>
</protein>
<dbReference type="GeneID" id="87841901"/>
<feature type="compositionally biased region" description="Polar residues" evidence="1">
    <location>
        <begin position="256"/>
        <end position="278"/>
    </location>
</feature>
<evidence type="ECO:0000313" key="2">
    <source>
        <dbReference type="EMBL" id="KAK3290238.1"/>
    </source>
</evidence>
<dbReference type="RefSeq" id="XP_062653752.1">
    <property type="nucleotide sequence ID" value="XM_062804953.1"/>
</dbReference>
<feature type="region of interest" description="Disordered" evidence="1">
    <location>
        <begin position="256"/>
        <end position="289"/>
    </location>
</feature>
<dbReference type="InterPro" id="IPR052973">
    <property type="entry name" value="Fungal_sec-metab_reg_TF"/>
</dbReference>